<dbReference type="Pfam" id="PF20085">
    <property type="entry name" value="TGL"/>
    <property type="match status" value="1"/>
</dbReference>
<dbReference type="GO" id="GO:0030435">
    <property type="term" value="P:sporulation resulting in formation of a cellular spore"/>
    <property type="evidence" value="ECO:0007669"/>
    <property type="project" value="UniProtKB-KW"/>
</dbReference>
<dbReference type="AlphaFoldDB" id="A0A645EB79"/>
<comment type="caution">
    <text evidence="3">The sequence shown here is derived from an EMBL/GenBank/DDBJ whole genome shotgun (WGS) entry which is preliminary data.</text>
</comment>
<keyword evidence="2" id="KW-0749">Sporulation</keyword>
<keyword evidence="3" id="KW-0012">Acyltransferase</keyword>
<evidence type="ECO:0000256" key="2">
    <source>
        <dbReference type="ARBA" id="ARBA00022969"/>
    </source>
</evidence>
<name>A0A645EB79_9ZZZZ</name>
<evidence type="ECO:0000256" key="1">
    <source>
        <dbReference type="ARBA" id="ARBA00022679"/>
    </source>
</evidence>
<reference evidence="3" key="1">
    <citation type="submission" date="2019-08" db="EMBL/GenBank/DDBJ databases">
        <authorList>
            <person name="Kucharzyk K."/>
            <person name="Murdoch R.W."/>
            <person name="Higgins S."/>
            <person name="Loffler F."/>
        </authorList>
    </citation>
    <scope>NUCLEOTIDE SEQUENCE</scope>
</reference>
<proteinExistence type="predicted"/>
<dbReference type="GO" id="GO:0003810">
    <property type="term" value="F:protein-glutamine gamma-glutamyltransferase activity"/>
    <property type="evidence" value="ECO:0007669"/>
    <property type="project" value="UniProtKB-EC"/>
</dbReference>
<sequence length="121" mass="13488">MNWYSIHPLLSAIGIPVKATDYLLGDRAYFDNPDVNPETPEWQGENVIILPGGLYYGHGIGILPAETMIRALNANRKQDATQPAYLLDQVARPDFKKLADIYNRYSARTASIVWAPFPAAI</sequence>
<organism evidence="3">
    <name type="scientific">bioreactor metagenome</name>
    <dbReference type="NCBI Taxonomy" id="1076179"/>
    <lineage>
        <taxon>unclassified sequences</taxon>
        <taxon>metagenomes</taxon>
        <taxon>ecological metagenomes</taxon>
    </lineage>
</organism>
<accession>A0A645EB79</accession>
<evidence type="ECO:0000313" key="3">
    <source>
        <dbReference type="EMBL" id="MPM98735.1"/>
    </source>
</evidence>
<dbReference type="InterPro" id="IPR020916">
    <property type="entry name" value="Gln_gamma-glutamylTfrase_bac"/>
</dbReference>
<dbReference type="EC" id="2.3.2.13" evidence="3"/>
<protein>
    <submittedName>
        <fullName evidence="3">Protein-glutamine gamma-glutamyltransferase</fullName>
        <ecNumber evidence="3">2.3.2.13</ecNumber>
    </submittedName>
</protein>
<dbReference type="EMBL" id="VSSQ01044869">
    <property type="protein sequence ID" value="MPM98735.1"/>
    <property type="molecule type" value="Genomic_DNA"/>
</dbReference>
<gene>
    <name evidence="3" type="primary">tgl_3</name>
    <name evidence="3" type="ORF">SDC9_145924</name>
</gene>
<keyword evidence="1 3" id="KW-0808">Transferase</keyword>